<dbReference type="RefSeq" id="WP_123272419.1">
    <property type="nucleotide sequence ID" value="NZ_RJJQ01000018.1"/>
</dbReference>
<gene>
    <name evidence="1" type="ORF">EFY87_15630</name>
</gene>
<accession>A0A3M9M5Q1</accession>
<evidence type="ECO:0000313" key="1">
    <source>
        <dbReference type="EMBL" id="RNI19858.1"/>
    </source>
</evidence>
<proteinExistence type="predicted"/>
<evidence type="ECO:0008006" key="3">
    <source>
        <dbReference type="Google" id="ProtNLM"/>
    </source>
</evidence>
<reference evidence="1 2" key="1">
    <citation type="submission" date="2018-11" db="EMBL/GenBank/DDBJ databases">
        <title>Draft genome of Simplicispira Flexivirga sp. BO-16.</title>
        <authorList>
            <person name="Im W.T."/>
        </authorList>
    </citation>
    <scope>NUCLEOTIDE SEQUENCE [LARGE SCALE GENOMIC DNA]</scope>
    <source>
        <strain evidence="1 2">BO-16</strain>
    </source>
</reference>
<dbReference type="AlphaFoldDB" id="A0A3M9M5Q1"/>
<dbReference type="Proteomes" id="UP000271678">
    <property type="component" value="Unassembled WGS sequence"/>
</dbReference>
<dbReference type="EMBL" id="RJJQ01000018">
    <property type="protein sequence ID" value="RNI19858.1"/>
    <property type="molecule type" value="Genomic_DNA"/>
</dbReference>
<protein>
    <recommendedName>
        <fullName evidence="3">Type II toxin-antitoxin system RelE/ParE family toxin</fullName>
    </recommendedName>
</protein>
<comment type="caution">
    <text evidence="1">The sequence shown here is derived from an EMBL/GenBank/DDBJ whole genome shotgun (WGS) entry which is preliminary data.</text>
</comment>
<name>A0A3M9M5Q1_9MICO</name>
<keyword evidence="2" id="KW-1185">Reference proteome</keyword>
<sequence>MIIDAPAEFWDWVDRLEVEAMNGSRRAGEKLDLVQALLEELEDLKRAPTKEDETATLKWVRQSRRNLLWRVAHPYREGVAVRLICWFPPRDDETVVVALFAGDKAPIGDVFYDSVGHRADPLIEQWKREVQRSRTNE</sequence>
<organism evidence="1 2">
    <name type="scientific">Flexivirga caeni</name>
    <dbReference type="NCBI Taxonomy" id="2294115"/>
    <lineage>
        <taxon>Bacteria</taxon>
        <taxon>Bacillati</taxon>
        <taxon>Actinomycetota</taxon>
        <taxon>Actinomycetes</taxon>
        <taxon>Micrococcales</taxon>
        <taxon>Dermacoccaceae</taxon>
        <taxon>Flexivirga</taxon>
    </lineage>
</organism>
<dbReference type="OrthoDB" id="4381507at2"/>
<evidence type="ECO:0000313" key="2">
    <source>
        <dbReference type="Proteomes" id="UP000271678"/>
    </source>
</evidence>